<dbReference type="STRING" id="493475.GARC_3398"/>
<dbReference type="Proteomes" id="UP000006327">
    <property type="component" value="Unassembled WGS sequence"/>
</dbReference>
<dbReference type="RefSeq" id="WP_007622201.1">
    <property type="nucleotide sequence ID" value="NZ_BAEO01000051.1"/>
</dbReference>
<keyword evidence="4" id="KW-1185">Reference proteome</keyword>
<feature type="domain" description="Cytosolic endo-beta-N-acetylglucosaminidase TIM barrel" evidence="2">
    <location>
        <begin position="96"/>
        <end position="432"/>
    </location>
</feature>
<keyword evidence="3" id="KW-0326">Glycosidase</keyword>
<dbReference type="OrthoDB" id="1089471at2"/>
<sequence length="591" mass="66373">MRKPCVTIFGLLTLLCQPISAETTAEITANAAPFALTLEQARNWTPKSQFASAENVSSIALARRIDAQLHGEMSNLDTRAKVLYAPDGMNNFGNYLQTQPKFNLYNFTHWAQIDVLNWFAGTADHTVQIPAKPWVDTAHKNGVKVIGSIFLAVAQWGGNPDTAETFLEQDPQGRFVFAHRLVEIANYYGFDGWLMNQETNLTAVKDENNQLIKGQSNPKRGAELGEKMLQFMQYLTAIAPQGMEIHWYDAMLRNGQVKWQNEINANNQDFLQAAVPSADAIFVNYWWNKEMVLNSHKRVKALKRSPFDVYFGADLWPSRNAQRSFSRSQWLDWLFDPETGEALSSIALFAPNLNFNFDGESHTPAFSQFKTNPDDYRSFYATEQRLFSGDDLNSARKDKQGWSGMDSYLAAKSVITSLPLVTHFNTGQGKFWFEQGQAKSGPWTNINKQSLLPTWQFAVIDEDTNSSMQPYYSFEQAYQGGSALSIEGQSGSGKTIIPLFSTNVQTQDIKNIEIVAQGDTADLSVYTTTDKGEMLVYKLKNKQAKSNQGEWQSYHFVVPNKKPEKITQVGLLLTPNAGRAVSVKIGKLAVY</sequence>
<dbReference type="GO" id="GO:0033925">
    <property type="term" value="F:mannosyl-glycoprotein endo-beta-N-acetylglucosaminidase activity"/>
    <property type="evidence" value="ECO:0007669"/>
    <property type="project" value="UniProtKB-EC"/>
</dbReference>
<dbReference type="PANTHER" id="PTHR13246:SF1">
    <property type="entry name" value="CYTOSOLIC ENDO-BETA-N-ACETYLGLUCOSAMINIDASE"/>
    <property type="match status" value="1"/>
</dbReference>
<feature type="chain" id="PRO_5003899861" evidence="1">
    <location>
        <begin position="22"/>
        <end position="591"/>
    </location>
</feature>
<dbReference type="PANTHER" id="PTHR13246">
    <property type="entry name" value="ENDO BETA N-ACETYLGLUCOSAMINIDASE"/>
    <property type="match status" value="1"/>
</dbReference>
<feature type="signal peptide" evidence="1">
    <location>
        <begin position="1"/>
        <end position="21"/>
    </location>
</feature>
<accession>K6Y8W0</accession>
<dbReference type="AlphaFoldDB" id="K6Y8W0"/>
<dbReference type="Gene3D" id="2.60.120.260">
    <property type="entry name" value="Galactose-binding domain-like"/>
    <property type="match status" value="1"/>
</dbReference>
<dbReference type="CDD" id="cd06547">
    <property type="entry name" value="GH85_ENGase"/>
    <property type="match status" value="1"/>
</dbReference>
<evidence type="ECO:0000313" key="4">
    <source>
        <dbReference type="Proteomes" id="UP000006327"/>
    </source>
</evidence>
<protein>
    <submittedName>
        <fullName evidence="3">Mannosyl-glycoprotein endo-beta-N-acetylglucosaminidase</fullName>
        <ecNumber evidence="3">3.2.1.96</ecNumber>
    </submittedName>
</protein>
<dbReference type="InterPro" id="IPR032979">
    <property type="entry name" value="ENGase"/>
</dbReference>
<dbReference type="InterPro" id="IPR005201">
    <property type="entry name" value="TIM_ENGase"/>
</dbReference>
<keyword evidence="3" id="KW-0378">Hydrolase</keyword>
<reference evidence="3 4" key="1">
    <citation type="journal article" date="2017" name="Antonie Van Leeuwenhoek">
        <title>Rhizobium rhizosphaerae sp. nov., a novel species isolated from rice rhizosphere.</title>
        <authorList>
            <person name="Zhao J.J."/>
            <person name="Zhang J."/>
            <person name="Zhang R.J."/>
            <person name="Zhang C.W."/>
            <person name="Yin H.Q."/>
            <person name="Zhang X.X."/>
        </authorList>
    </citation>
    <scope>NUCLEOTIDE SEQUENCE [LARGE SCALE GENOMIC DNA]</scope>
    <source>
        <strain evidence="3 4">BSs20135</strain>
    </source>
</reference>
<evidence type="ECO:0000259" key="2">
    <source>
        <dbReference type="Pfam" id="PF03644"/>
    </source>
</evidence>
<dbReference type="Gene3D" id="3.20.20.80">
    <property type="entry name" value="Glycosidases"/>
    <property type="match status" value="1"/>
</dbReference>
<dbReference type="eggNOG" id="COG4724">
    <property type="taxonomic scope" value="Bacteria"/>
</dbReference>
<comment type="caution">
    <text evidence="3">The sequence shown here is derived from an EMBL/GenBank/DDBJ whole genome shotgun (WGS) entry which is preliminary data.</text>
</comment>
<dbReference type="EMBL" id="BAEO01000051">
    <property type="protein sequence ID" value="GAC20356.1"/>
    <property type="molecule type" value="Genomic_DNA"/>
</dbReference>
<evidence type="ECO:0000313" key="3">
    <source>
        <dbReference type="EMBL" id="GAC20356.1"/>
    </source>
</evidence>
<keyword evidence="1" id="KW-0732">Signal</keyword>
<dbReference type="Pfam" id="PF03644">
    <property type="entry name" value="Glyco_hydro_85"/>
    <property type="match status" value="1"/>
</dbReference>
<proteinExistence type="predicted"/>
<dbReference type="GO" id="GO:0005829">
    <property type="term" value="C:cytosol"/>
    <property type="evidence" value="ECO:0007669"/>
    <property type="project" value="UniProtKB-SubCell"/>
</dbReference>
<organism evidence="3 4">
    <name type="scientific">Paraglaciecola arctica BSs20135</name>
    <dbReference type="NCBI Taxonomy" id="493475"/>
    <lineage>
        <taxon>Bacteria</taxon>
        <taxon>Pseudomonadati</taxon>
        <taxon>Pseudomonadota</taxon>
        <taxon>Gammaproteobacteria</taxon>
        <taxon>Alteromonadales</taxon>
        <taxon>Alteromonadaceae</taxon>
        <taxon>Paraglaciecola</taxon>
    </lineage>
</organism>
<evidence type="ECO:0000256" key="1">
    <source>
        <dbReference type="SAM" id="SignalP"/>
    </source>
</evidence>
<name>K6Y8W0_9ALTE</name>
<dbReference type="EC" id="3.2.1.96" evidence="3"/>
<gene>
    <name evidence="3" type="ORF">GARC_3398</name>
</gene>